<dbReference type="EMBL" id="CM000782">
    <property type="protein sequence ID" value="AQK82298.1"/>
    <property type="molecule type" value="Genomic_DNA"/>
</dbReference>
<feature type="compositionally biased region" description="Basic and acidic residues" evidence="1">
    <location>
        <begin position="37"/>
        <end position="53"/>
    </location>
</feature>
<gene>
    <name evidence="2" type="ORF">ZEAMMB73_Zm00001d036870</name>
</gene>
<dbReference type="AlphaFoldDB" id="A0A1D6LS70"/>
<feature type="compositionally biased region" description="Acidic residues" evidence="1">
    <location>
        <begin position="1"/>
        <end position="10"/>
    </location>
</feature>
<accession>A0A1D6LS70</accession>
<evidence type="ECO:0000256" key="1">
    <source>
        <dbReference type="SAM" id="MobiDB-lite"/>
    </source>
</evidence>
<dbReference type="PaxDb" id="4577-GRMZM2G073308_P01"/>
<evidence type="ECO:0000313" key="2">
    <source>
        <dbReference type="EMBL" id="AQK82298.1"/>
    </source>
</evidence>
<dbReference type="InParanoid" id="A0A1D6LS70"/>
<protein>
    <submittedName>
        <fullName evidence="2">Uncharacterized protein</fullName>
    </submittedName>
</protein>
<feature type="compositionally biased region" description="Basic and acidic residues" evidence="1">
    <location>
        <begin position="15"/>
        <end position="27"/>
    </location>
</feature>
<organism evidence="2">
    <name type="scientific">Zea mays</name>
    <name type="common">Maize</name>
    <dbReference type="NCBI Taxonomy" id="4577"/>
    <lineage>
        <taxon>Eukaryota</taxon>
        <taxon>Viridiplantae</taxon>
        <taxon>Streptophyta</taxon>
        <taxon>Embryophyta</taxon>
        <taxon>Tracheophyta</taxon>
        <taxon>Spermatophyta</taxon>
        <taxon>Magnoliopsida</taxon>
        <taxon>Liliopsida</taxon>
        <taxon>Poales</taxon>
        <taxon>Poaceae</taxon>
        <taxon>PACMAD clade</taxon>
        <taxon>Panicoideae</taxon>
        <taxon>Andropogonodae</taxon>
        <taxon>Andropogoneae</taxon>
        <taxon>Tripsacinae</taxon>
        <taxon>Zea</taxon>
    </lineage>
</organism>
<feature type="compositionally biased region" description="Acidic residues" evidence="1">
    <location>
        <begin position="79"/>
        <end position="94"/>
    </location>
</feature>
<reference evidence="2" key="1">
    <citation type="submission" date="2015-12" db="EMBL/GenBank/DDBJ databases">
        <title>Update maize B73 reference genome by single molecule sequencing technologies.</title>
        <authorList>
            <consortium name="Maize Genome Sequencing Project"/>
            <person name="Ware D."/>
        </authorList>
    </citation>
    <scope>NUCLEOTIDE SEQUENCE</scope>
    <source>
        <tissue evidence="2">Seedling</tissue>
    </source>
</reference>
<proteinExistence type="predicted"/>
<feature type="region of interest" description="Disordered" evidence="1">
    <location>
        <begin position="144"/>
        <end position="168"/>
    </location>
</feature>
<feature type="region of interest" description="Disordered" evidence="1">
    <location>
        <begin position="1"/>
        <end position="127"/>
    </location>
</feature>
<sequence>MGYNYDDEGEPIVNLDEREPSPEHQPYEDLDDDLDDGGDRTRDRSPTPVHGDDDGAGSSSKPRKHLLKKSGGGGMPSDDGLDDFGLADEDADPSAEERKRKGRASKEPLFPSPSARVRRDPLAASAKRSTYAADLHLAHLAAPTFLQRETPGPHARSRPTRSRCNSGL</sequence>
<dbReference type="STRING" id="4577.A0A1D6LS70"/>
<name>A0A1D6LS70_MAIZE</name>
<feature type="non-terminal residue" evidence="2">
    <location>
        <position position="168"/>
    </location>
</feature>